<evidence type="ECO:0000256" key="2">
    <source>
        <dbReference type="ARBA" id="ARBA00022801"/>
    </source>
</evidence>
<dbReference type="InterPro" id="IPR002711">
    <property type="entry name" value="HNH"/>
</dbReference>
<organism evidence="6 7">
    <name type="scientific">Rhizobium binae</name>
    <dbReference type="NCBI Taxonomy" id="1138190"/>
    <lineage>
        <taxon>Bacteria</taxon>
        <taxon>Pseudomonadati</taxon>
        <taxon>Pseudomonadota</taxon>
        <taxon>Alphaproteobacteria</taxon>
        <taxon>Hyphomicrobiales</taxon>
        <taxon>Rhizobiaceae</taxon>
        <taxon>Rhizobium/Agrobacterium group</taxon>
        <taxon>Rhizobium</taxon>
    </lineage>
</organism>
<dbReference type="Proteomes" id="UP001549077">
    <property type="component" value="Unassembled WGS sequence"/>
</dbReference>
<feature type="domain" description="HNH" evidence="5">
    <location>
        <begin position="34"/>
        <end position="81"/>
    </location>
</feature>
<evidence type="ECO:0000256" key="3">
    <source>
        <dbReference type="ARBA" id="ARBA00038412"/>
    </source>
</evidence>
<reference evidence="6 7" key="1">
    <citation type="submission" date="2024-06" db="EMBL/GenBank/DDBJ databases">
        <title>Genomic Encyclopedia of Type Strains, Phase IV (KMG-IV): sequencing the most valuable type-strain genomes for metagenomic binning, comparative biology and taxonomic classification.</title>
        <authorList>
            <person name="Goeker M."/>
        </authorList>
    </citation>
    <scope>NUCLEOTIDE SEQUENCE [LARGE SCALE GENOMIC DNA]</scope>
    <source>
        <strain evidence="6 7">DSM 29288</strain>
    </source>
</reference>
<gene>
    <name evidence="6" type="ORF">ABID08_006544</name>
</gene>
<keyword evidence="2" id="KW-0378">Hydrolase</keyword>
<dbReference type="CDD" id="cd00085">
    <property type="entry name" value="HNHc"/>
    <property type="match status" value="1"/>
</dbReference>
<dbReference type="Gene3D" id="1.10.30.50">
    <property type="match status" value="1"/>
</dbReference>
<keyword evidence="6" id="KW-0255">Endonuclease</keyword>
<dbReference type="PANTHER" id="PTHR41286:SF1">
    <property type="entry name" value="HNH NUCLEASE YAJD-RELATED"/>
    <property type="match status" value="1"/>
</dbReference>
<evidence type="ECO:0000259" key="5">
    <source>
        <dbReference type="Pfam" id="PF01844"/>
    </source>
</evidence>
<dbReference type="InterPro" id="IPR003615">
    <property type="entry name" value="HNH_nuc"/>
</dbReference>
<evidence type="ECO:0000256" key="4">
    <source>
        <dbReference type="ARBA" id="ARBA00040194"/>
    </source>
</evidence>
<name>A0ABV2MRR4_9HYPH</name>
<evidence type="ECO:0000313" key="6">
    <source>
        <dbReference type="EMBL" id="MET3759160.1"/>
    </source>
</evidence>
<dbReference type="PANTHER" id="PTHR41286">
    <property type="entry name" value="HNH NUCLEASE YAJD-RELATED"/>
    <property type="match status" value="1"/>
</dbReference>
<evidence type="ECO:0000313" key="7">
    <source>
        <dbReference type="Proteomes" id="UP001549077"/>
    </source>
</evidence>
<proteinExistence type="inferred from homology"/>
<sequence>MTQRSPEAQLYHRLYRTALWRQMRQAQLAREPLCHMCAEAGVVTVASVADHSTPHRGDEALFFDAENLASLCGPCHSRHKQRLERGGKVVRYGVDGYPI</sequence>
<dbReference type="GO" id="GO:0004519">
    <property type="term" value="F:endonuclease activity"/>
    <property type="evidence" value="ECO:0007669"/>
    <property type="project" value="UniProtKB-KW"/>
</dbReference>
<dbReference type="EMBL" id="JBEPMY010000046">
    <property type="protein sequence ID" value="MET3759160.1"/>
    <property type="molecule type" value="Genomic_DNA"/>
</dbReference>
<evidence type="ECO:0000256" key="1">
    <source>
        <dbReference type="ARBA" id="ARBA00022722"/>
    </source>
</evidence>
<keyword evidence="7" id="KW-1185">Reference proteome</keyword>
<protein>
    <recommendedName>
        <fullName evidence="4">Putative HNH nuclease YajD</fullName>
    </recommendedName>
</protein>
<comment type="caution">
    <text evidence="6">The sequence shown here is derived from an EMBL/GenBank/DDBJ whole genome shotgun (WGS) entry which is preliminary data.</text>
</comment>
<comment type="similarity">
    <text evidence="3">Belongs to the HNH nuclease family.</text>
</comment>
<accession>A0ABV2MRR4</accession>
<keyword evidence="1" id="KW-0540">Nuclease</keyword>
<dbReference type="Pfam" id="PF01844">
    <property type="entry name" value="HNH"/>
    <property type="match status" value="1"/>
</dbReference>